<dbReference type="AlphaFoldDB" id="A0A200J0V2"/>
<dbReference type="RefSeq" id="WP_087641656.1">
    <property type="nucleotide sequence ID" value="NZ_CP147246.1"/>
</dbReference>
<dbReference type="OrthoDB" id="1655249at2"/>
<feature type="transmembrane region" description="Helical" evidence="1">
    <location>
        <begin position="95"/>
        <end position="112"/>
    </location>
</feature>
<accession>A0A200J0V2</accession>
<dbReference type="SUPFAM" id="SSF158560">
    <property type="entry name" value="BH3980-like"/>
    <property type="match status" value="1"/>
</dbReference>
<evidence type="ECO:0000256" key="1">
    <source>
        <dbReference type="SAM" id="Phobius"/>
    </source>
</evidence>
<name>A0A200J0V2_9ENTE</name>
<dbReference type="PANTHER" id="PTHR41307:SF1">
    <property type="entry name" value="MEMBRANE PROTEIN"/>
    <property type="match status" value="1"/>
</dbReference>
<keyword evidence="1" id="KW-0812">Transmembrane</keyword>
<feature type="transmembrane region" description="Helical" evidence="1">
    <location>
        <begin position="218"/>
        <end position="237"/>
    </location>
</feature>
<feature type="transmembrane region" description="Helical" evidence="1">
    <location>
        <begin position="183"/>
        <end position="206"/>
    </location>
</feature>
<feature type="transmembrane region" description="Helical" evidence="1">
    <location>
        <begin position="118"/>
        <end position="139"/>
    </location>
</feature>
<feature type="transmembrane region" description="Helical" evidence="1">
    <location>
        <begin position="151"/>
        <end position="171"/>
    </location>
</feature>
<protein>
    <recommendedName>
        <fullName evidence="5">DUF1129 domain-containing protein</fullName>
    </recommendedName>
</protein>
<dbReference type="Gene3D" id="1.10.1900.10">
    <property type="entry name" value="c-terminal domain of poly(a) binding protein"/>
    <property type="match status" value="1"/>
</dbReference>
<sequence length="265" mass="29591">MTTKELIKENNRLRKQLTDENKKYYEDLLLYIRINGHKQELATEETLLEILQDILDAQKNGRSAQAFFGKNPKEISDEILTALPNETKISTARSISFVLILLLQYNLFSILLEPVVTLSFFKTALSLLLIVCVIILLLVSLKRGRFSKKSGWTFALFAFICWLATLLIPIVDTAMGGIGKTLVLSHQTFALILLVLSGIILLSTFLKKEGWIDALPTLILAVLEGMVLIGLVDPATLSEGSRLLFSTMILLIVVGLPALQIYKDE</sequence>
<dbReference type="Proteomes" id="UP000196151">
    <property type="component" value="Chromosome"/>
</dbReference>
<evidence type="ECO:0000313" key="3">
    <source>
        <dbReference type="EMBL" id="WYJ94365.1"/>
    </source>
</evidence>
<organism evidence="2">
    <name type="scientific">Candidatus Enterococcus dunnyi</name>
    <dbReference type="NCBI Taxonomy" id="1834192"/>
    <lineage>
        <taxon>Bacteria</taxon>
        <taxon>Bacillati</taxon>
        <taxon>Bacillota</taxon>
        <taxon>Bacilli</taxon>
        <taxon>Lactobacillales</taxon>
        <taxon>Enterococcaceae</taxon>
        <taxon>Enterococcus</taxon>
    </lineage>
</organism>
<dbReference type="EMBL" id="CP147246">
    <property type="protein sequence ID" value="WYJ94365.1"/>
    <property type="molecule type" value="Genomic_DNA"/>
</dbReference>
<feature type="transmembrane region" description="Helical" evidence="1">
    <location>
        <begin position="243"/>
        <end position="262"/>
    </location>
</feature>
<gene>
    <name evidence="3" type="ORF">A5889_001878</name>
    <name evidence="2" type="ORF">A5889_002558</name>
</gene>
<reference evidence="3" key="2">
    <citation type="submission" date="2017-05" db="EMBL/GenBank/DDBJ databases">
        <authorList>
            <consortium name="The Broad Institute Genomics Platform"/>
            <consortium name="The Broad Institute Genomic Center for Infectious Diseases"/>
            <person name="Earl A."/>
            <person name="Manson A."/>
            <person name="Schwartman J."/>
            <person name="Gilmore M."/>
            <person name="Abouelleil A."/>
            <person name="Cao P."/>
            <person name="Chapman S."/>
            <person name="Cusick C."/>
            <person name="Shea T."/>
            <person name="Young S."/>
            <person name="Neafsey D."/>
            <person name="Nusbaum C."/>
            <person name="Birren B."/>
        </authorList>
    </citation>
    <scope>NUCLEOTIDE SEQUENCE</scope>
    <source>
        <strain evidence="3">9D6_DIV0238</strain>
    </source>
</reference>
<keyword evidence="1" id="KW-0472">Membrane</keyword>
<dbReference type="PANTHER" id="PTHR41307">
    <property type="entry name" value="MEMBRANE PROTEIN-RELATED"/>
    <property type="match status" value="1"/>
</dbReference>
<reference evidence="3" key="3">
    <citation type="submission" date="2024-03" db="EMBL/GenBank/DDBJ databases">
        <title>The Genome Sequence of Enterococcus sp. DIV0238c.</title>
        <authorList>
            <consortium name="The Broad Institute Genomics Platform"/>
            <consortium name="The Broad Institute Microbial Omics Core"/>
            <consortium name="The Broad Institute Genomic Center for Infectious Diseases"/>
            <person name="Earl A."/>
            <person name="Manson A."/>
            <person name="Gilmore M."/>
            <person name="Schwartman J."/>
            <person name="Shea T."/>
            <person name="Abouelleil A."/>
            <person name="Cao P."/>
            <person name="Chapman S."/>
            <person name="Cusick C."/>
            <person name="Young S."/>
            <person name="Neafsey D."/>
            <person name="Nusbaum C."/>
            <person name="Birren B."/>
        </authorList>
    </citation>
    <scope>NUCLEOTIDE SEQUENCE</scope>
    <source>
        <strain evidence="3">9D6_DIV0238</strain>
    </source>
</reference>
<evidence type="ECO:0008006" key="5">
    <source>
        <dbReference type="Google" id="ProtNLM"/>
    </source>
</evidence>
<keyword evidence="1" id="KW-1133">Transmembrane helix</keyword>
<dbReference type="EMBL" id="NIBQ01000003">
    <property type="protein sequence ID" value="OUZ30270.1"/>
    <property type="molecule type" value="Genomic_DNA"/>
</dbReference>
<proteinExistence type="predicted"/>
<reference evidence="2" key="1">
    <citation type="submission" date="2017-05" db="EMBL/GenBank/DDBJ databases">
        <title>The Genome Sequence of Enterococcus sp. 9D6_DIV0238.</title>
        <authorList>
            <consortium name="The Broad Institute Genomics Platform"/>
            <consortium name="The Broad Institute Genomic Center for Infectious Diseases"/>
            <person name="Earl A."/>
            <person name="Manson A."/>
            <person name="Schwartman J."/>
            <person name="Gilmore M."/>
            <person name="Abouelleil A."/>
            <person name="Cao P."/>
            <person name="Chapman S."/>
            <person name="Cusick C."/>
            <person name="Shea T."/>
            <person name="Young S."/>
            <person name="Neafsey D."/>
            <person name="Nusbaum C."/>
            <person name="Birren B."/>
        </authorList>
    </citation>
    <scope>NUCLEOTIDE SEQUENCE [LARGE SCALE GENOMIC DNA]</scope>
    <source>
        <strain evidence="2">9D6_DIV0238</strain>
    </source>
</reference>
<evidence type="ECO:0000313" key="4">
    <source>
        <dbReference type="Proteomes" id="UP000196151"/>
    </source>
</evidence>
<keyword evidence="4" id="KW-1185">Reference proteome</keyword>
<evidence type="ECO:0000313" key="2">
    <source>
        <dbReference type="EMBL" id="OUZ30270.1"/>
    </source>
</evidence>